<dbReference type="Proteomes" id="UP000010471">
    <property type="component" value="Chromosome"/>
</dbReference>
<evidence type="ECO:0000256" key="2">
    <source>
        <dbReference type="ARBA" id="ARBA00006433"/>
    </source>
</evidence>
<dbReference type="GO" id="GO:0046685">
    <property type="term" value="P:response to arsenic-containing substance"/>
    <property type="evidence" value="ECO:0007669"/>
    <property type="project" value="UniProtKB-KW"/>
</dbReference>
<evidence type="ECO:0000256" key="1">
    <source>
        <dbReference type="ARBA" id="ARBA00004651"/>
    </source>
</evidence>
<feature type="transmembrane region" description="Helical" evidence="8">
    <location>
        <begin position="320"/>
        <end position="338"/>
    </location>
</feature>
<dbReference type="STRING" id="1173027.Mic7113_4575"/>
<dbReference type="Pfam" id="PF02040">
    <property type="entry name" value="ArsB"/>
    <property type="match status" value="1"/>
</dbReference>
<proteinExistence type="inferred from homology"/>
<keyword evidence="5 8" id="KW-0059">Arsenical resistance</keyword>
<dbReference type="HOGENOM" id="CLU_043931_1_0_3"/>
<evidence type="ECO:0000256" key="4">
    <source>
        <dbReference type="ARBA" id="ARBA00022692"/>
    </source>
</evidence>
<reference evidence="9 10" key="1">
    <citation type="submission" date="2012-06" db="EMBL/GenBank/DDBJ databases">
        <title>Finished chromosome of genome of Microcoleus sp. PCC 7113.</title>
        <authorList>
            <consortium name="US DOE Joint Genome Institute"/>
            <person name="Gugger M."/>
            <person name="Coursin T."/>
            <person name="Rippka R."/>
            <person name="Tandeau De Marsac N."/>
            <person name="Huntemann M."/>
            <person name="Wei C.-L."/>
            <person name="Han J."/>
            <person name="Detter J.C."/>
            <person name="Han C."/>
            <person name="Tapia R."/>
            <person name="Chen A."/>
            <person name="Kyrpides N."/>
            <person name="Mavromatis K."/>
            <person name="Markowitz V."/>
            <person name="Szeto E."/>
            <person name="Ivanova N."/>
            <person name="Pagani I."/>
            <person name="Pati A."/>
            <person name="Goodwin L."/>
            <person name="Nordberg H.P."/>
            <person name="Cantor M.N."/>
            <person name="Hua S.X."/>
            <person name="Woyke T."/>
            <person name="Kerfeld C.A."/>
        </authorList>
    </citation>
    <scope>NUCLEOTIDE SEQUENCE [LARGE SCALE GENOMIC DNA]</scope>
    <source>
        <strain evidence="9 10">PCC 7113</strain>
    </source>
</reference>
<keyword evidence="4 8" id="KW-0812">Transmembrane</keyword>
<organism evidence="9 10">
    <name type="scientific">Allocoleopsis franciscana PCC 7113</name>
    <dbReference type="NCBI Taxonomy" id="1173027"/>
    <lineage>
        <taxon>Bacteria</taxon>
        <taxon>Bacillati</taxon>
        <taxon>Cyanobacteriota</taxon>
        <taxon>Cyanophyceae</taxon>
        <taxon>Coleofasciculales</taxon>
        <taxon>Coleofasciculaceae</taxon>
        <taxon>Allocoleopsis</taxon>
        <taxon>Allocoleopsis franciscana</taxon>
    </lineage>
</organism>
<feature type="transmembrane region" description="Helical" evidence="8">
    <location>
        <begin position="45"/>
        <end position="65"/>
    </location>
</feature>
<accession>K9WL49</accession>
<keyword evidence="6 8" id="KW-1133">Transmembrane helix</keyword>
<dbReference type="eggNOG" id="COG1055">
    <property type="taxonomic scope" value="Bacteria"/>
</dbReference>
<dbReference type="PATRIC" id="fig|1173027.3.peg.5062"/>
<feature type="transmembrane region" description="Helical" evidence="8">
    <location>
        <begin position="282"/>
        <end position="300"/>
    </location>
</feature>
<comment type="similarity">
    <text evidence="2 8">Belongs to the ArsB family.</text>
</comment>
<dbReference type="GO" id="GO:0008490">
    <property type="term" value="F:arsenite secondary active transmembrane transporter activity"/>
    <property type="evidence" value="ECO:0007669"/>
    <property type="project" value="TreeGrafter"/>
</dbReference>
<evidence type="ECO:0000256" key="5">
    <source>
        <dbReference type="ARBA" id="ARBA00022849"/>
    </source>
</evidence>
<feature type="transmembrane region" description="Helical" evidence="8">
    <location>
        <begin position="77"/>
        <end position="103"/>
    </location>
</feature>
<sequence length="435" mass="47452">MQIAIFILTLILVIWQPRGLSMGFTALGGAMLALITGIVTWQDVVIVWGMVWNATLTAIALIIISRILDEAGFFRGLALWLAHAVLGRGRLLFLVSIVLGALLTASLTNYGTALIWTPTLMEMLLILGFNSQATFAFVFATGFIADAASLPLPVSNLVNLISTDYFNISFFRYLLVMIPVHFVAIATGTGVIWFYFDRYIPFTYNLDPMPPPDSLIRDPLVCQWSFAVLGSLLVGYVLAQPLGVPISSLAVSGALVMLAISGRWFHQDNTAIFSIRKIGREIPWSIIGFSLGMSILAFSWRHTELTTLLSQSLQQLSGWGLTQVAVGTGFLATLLSGVSNNLPAVLINSLAIQDVLGIEPSVREVMVYANVIGCDLGAKITPIGSLSTLLWLNILARKGRPIAWDQYIPLAFILTIPVLFISLLSLAIWLPWLIA</sequence>
<dbReference type="AlphaFoldDB" id="K9WL49"/>
<dbReference type="OrthoDB" id="9774335at2"/>
<evidence type="ECO:0000256" key="6">
    <source>
        <dbReference type="ARBA" id="ARBA00022989"/>
    </source>
</evidence>
<dbReference type="InterPro" id="IPR000802">
    <property type="entry name" value="Arsenical_pump_ArsB"/>
</dbReference>
<feature type="transmembrane region" description="Helical" evidence="8">
    <location>
        <begin position="407"/>
        <end position="434"/>
    </location>
</feature>
<comment type="subcellular location">
    <subcellularLocation>
        <location evidence="1 8">Cell membrane</location>
        <topology evidence="1 8">Multi-pass membrane protein</topology>
    </subcellularLocation>
</comment>
<feature type="transmembrane region" description="Helical" evidence="8">
    <location>
        <begin position="134"/>
        <end position="154"/>
    </location>
</feature>
<dbReference type="EMBL" id="CP003630">
    <property type="protein sequence ID" value="AFZ20257.1"/>
    <property type="molecule type" value="Genomic_DNA"/>
</dbReference>
<evidence type="ECO:0000256" key="3">
    <source>
        <dbReference type="ARBA" id="ARBA00022475"/>
    </source>
</evidence>
<dbReference type="GO" id="GO:0005886">
    <property type="term" value="C:plasma membrane"/>
    <property type="evidence" value="ECO:0007669"/>
    <property type="project" value="UniProtKB-SubCell"/>
</dbReference>
<feature type="transmembrane region" description="Helical" evidence="8">
    <location>
        <begin position="174"/>
        <end position="196"/>
    </location>
</feature>
<dbReference type="PRINTS" id="PR00758">
    <property type="entry name" value="ARSENICPUMP"/>
</dbReference>
<keyword evidence="3" id="KW-1003">Cell membrane</keyword>
<dbReference type="CDD" id="cd01118">
    <property type="entry name" value="ArsB_permease"/>
    <property type="match status" value="1"/>
</dbReference>
<keyword evidence="7 8" id="KW-0472">Membrane</keyword>
<feature type="transmembrane region" description="Helical" evidence="8">
    <location>
        <begin position="244"/>
        <end position="261"/>
    </location>
</feature>
<evidence type="ECO:0000256" key="7">
    <source>
        <dbReference type="ARBA" id="ARBA00023136"/>
    </source>
</evidence>
<gene>
    <name evidence="9" type="ORF">Mic7113_4575</name>
</gene>
<dbReference type="RefSeq" id="WP_015184393.1">
    <property type="nucleotide sequence ID" value="NC_019738.1"/>
</dbReference>
<dbReference type="GO" id="GO:0042960">
    <property type="term" value="F:antimonite secondary active transmembrane transporter activity"/>
    <property type="evidence" value="ECO:0007669"/>
    <property type="project" value="TreeGrafter"/>
</dbReference>
<name>K9WL49_9CYAN</name>
<evidence type="ECO:0000313" key="10">
    <source>
        <dbReference type="Proteomes" id="UP000010471"/>
    </source>
</evidence>
<dbReference type="PANTHER" id="PTHR43302:SF5">
    <property type="entry name" value="TRANSPORTER ARSB-RELATED"/>
    <property type="match status" value="1"/>
</dbReference>
<dbReference type="NCBIfam" id="NF011980">
    <property type="entry name" value="PRK15445.1"/>
    <property type="match status" value="1"/>
</dbReference>
<protein>
    <recommendedName>
        <fullName evidence="8">Arsenical pump membrane protein</fullName>
    </recommendedName>
</protein>
<keyword evidence="10" id="KW-1185">Reference proteome</keyword>
<evidence type="ECO:0000256" key="8">
    <source>
        <dbReference type="RuleBase" id="RU004993"/>
    </source>
</evidence>
<comment type="caution">
    <text evidence="8">Lacks conserved residue(s) required for the propagation of feature annotation.</text>
</comment>
<dbReference type="PANTHER" id="PTHR43302">
    <property type="entry name" value="TRANSPORTER ARSB-RELATED"/>
    <property type="match status" value="1"/>
</dbReference>
<evidence type="ECO:0000313" key="9">
    <source>
        <dbReference type="EMBL" id="AFZ20257.1"/>
    </source>
</evidence>
<comment type="function">
    <text evidence="8">Involved in arsenical resistance. Thought to form the channel of an arsenite pump.</text>
</comment>
<dbReference type="KEGG" id="mic:Mic7113_4575"/>
<dbReference type="NCBIfam" id="TIGR00935">
    <property type="entry name" value="2a45"/>
    <property type="match status" value="1"/>
</dbReference>
<keyword evidence="8" id="KW-0813">Transport</keyword>